<dbReference type="Proteomes" id="UP000504606">
    <property type="component" value="Unplaced"/>
</dbReference>
<keyword evidence="5 11" id="KW-0808">Transferase</keyword>
<keyword evidence="8 11" id="KW-0594">Phospholipid biosynthesis</keyword>
<comment type="subcellular location">
    <subcellularLocation>
        <location evidence="11">Mitochondrion</location>
    </subcellularLocation>
</comment>
<evidence type="ECO:0000256" key="4">
    <source>
        <dbReference type="ARBA" id="ARBA00022516"/>
    </source>
</evidence>
<dbReference type="InterPro" id="IPR001736">
    <property type="entry name" value="PLipase_D/transphosphatidylase"/>
</dbReference>
<dbReference type="Gene3D" id="3.30.870.10">
    <property type="entry name" value="Endonuclease Chain A"/>
    <property type="match status" value="2"/>
</dbReference>
<comment type="pathway">
    <text evidence="2 11">Phospholipid metabolism; phosphatidylglycerol biosynthesis; phosphatidylglycerol from CDP-diacylglycerol: step 1/2.</text>
</comment>
<evidence type="ECO:0000256" key="7">
    <source>
        <dbReference type="ARBA" id="ARBA00023098"/>
    </source>
</evidence>
<evidence type="ECO:0000256" key="8">
    <source>
        <dbReference type="ARBA" id="ARBA00023209"/>
    </source>
</evidence>
<keyword evidence="9 11" id="KW-1208">Phospholipid metabolism</keyword>
<dbReference type="OrthoDB" id="10250191at2759"/>
<dbReference type="CDD" id="cd09135">
    <property type="entry name" value="PLDc_PGS1_euk_1"/>
    <property type="match status" value="1"/>
</dbReference>
<evidence type="ECO:0000313" key="13">
    <source>
        <dbReference type="Proteomes" id="UP000504606"/>
    </source>
</evidence>
<dbReference type="EC" id="2.7.8.5" evidence="11"/>
<dbReference type="GO" id="GO:0032049">
    <property type="term" value="P:cardiolipin biosynthetic process"/>
    <property type="evidence" value="ECO:0007669"/>
    <property type="project" value="InterPro"/>
</dbReference>
<keyword evidence="11" id="KW-0496">Mitochondrion</keyword>
<comment type="catalytic activity">
    <reaction evidence="10 11">
        <text>a CDP-1,2-diacyl-sn-glycerol + sn-glycerol 3-phosphate = a 1,2-diacyl-sn-glycero-3-phospho-(1'-sn-glycero-3'-phosphate) + CMP + H(+)</text>
        <dbReference type="Rhea" id="RHEA:12593"/>
        <dbReference type="ChEBI" id="CHEBI:15378"/>
        <dbReference type="ChEBI" id="CHEBI:57597"/>
        <dbReference type="ChEBI" id="CHEBI:58332"/>
        <dbReference type="ChEBI" id="CHEBI:60110"/>
        <dbReference type="ChEBI" id="CHEBI:60377"/>
        <dbReference type="EC" id="2.7.8.5"/>
    </reaction>
</comment>
<evidence type="ECO:0000256" key="3">
    <source>
        <dbReference type="ARBA" id="ARBA00010682"/>
    </source>
</evidence>
<evidence type="ECO:0000256" key="5">
    <source>
        <dbReference type="ARBA" id="ARBA00022679"/>
    </source>
</evidence>
<evidence type="ECO:0000256" key="11">
    <source>
        <dbReference type="RuleBase" id="RU365024"/>
    </source>
</evidence>
<dbReference type="PANTHER" id="PTHR12586:SF1">
    <property type="entry name" value="CDP-DIACYLGLYCEROL--GLYCEROL-3-PHOSPHATE 3-PHOSPHATIDYLTRANSFERASE, MITOCHONDRIAL"/>
    <property type="match status" value="1"/>
</dbReference>
<dbReference type="CDD" id="cd09137">
    <property type="entry name" value="PLDc_PGS1_euk_2"/>
    <property type="match status" value="1"/>
</dbReference>
<dbReference type="GO" id="GO:0005524">
    <property type="term" value="F:ATP binding"/>
    <property type="evidence" value="ECO:0007669"/>
    <property type="project" value="UniProtKB-KW"/>
</dbReference>
<keyword evidence="4 11" id="KW-0444">Lipid biosynthesis</keyword>
<gene>
    <name evidence="14" type="primary">LOC113205408</name>
</gene>
<protein>
    <recommendedName>
        <fullName evidence="11">CDP-diacylglycerol--glycerol-3-phosphate 3-phosphatidyltransferase</fullName>
        <ecNumber evidence="11">2.7.8.5</ecNumber>
    </recommendedName>
</protein>
<evidence type="ECO:0000256" key="9">
    <source>
        <dbReference type="ARBA" id="ARBA00023264"/>
    </source>
</evidence>
<comment type="similarity">
    <text evidence="3 11">Belongs to the CDP-alcohol phosphatidyltransferase class-II family.</text>
</comment>
<dbReference type="GO" id="GO:0005739">
    <property type="term" value="C:mitochondrion"/>
    <property type="evidence" value="ECO:0007669"/>
    <property type="project" value="UniProtKB-SubCell"/>
</dbReference>
<dbReference type="PROSITE" id="PS50035">
    <property type="entry name" value="PLD"/>
    <property type="match status" value="1"/>
</dbReference>
<dbReference type="GeneID" id="113205408"/>
<dbReference type="PANTHER" id="PTHR12586">
    <property type="entry name" value="CDP-DIACYLGLYCEROL--SERINE O-PHOSPHATIDYLTRANSFERASE"/>
    <property type="match status" value="1"/>
</dbReference>
<reference evidence="14" key="1">
    <citation type="submission" date="2025-08" db="UniProtKB">
        <authorList>
            <consortium name="RefSeq"/>
        </authorList>
    </citation>
    <scope>IDENTIFICATION</scope>
    <source>
        <tissue evidence="14">Whole organism</tissue>
    </source>
</reference>
<dbReference type="UniPathway" id="UPA00084">
    <property type="reaction ID" value="UER00503"/>
</dbReference>
<proteinExistence type="inferred from homology"/>
<comment type="function">
    <text evidence="1 11">Functions in the biosynthesis of the anionic phospholipids phosphatidylglycerol and cardiolipin.</text>
</comment>
<dbReference type="PIRSF" id="PIRSF000850">
    <property type="entry name" value="Phospholipase_D_PSS"/>
    <property type="match status" value="1"/>
</dbReference>
<evidence type="ECO:0000256" key="1">
    <source>
        <dbReference type="ARBA" id="ARBA00003537"/>
    </source>
</evidence>
<keyword evidence="11" id="KW-0547">Nucleotide-binding</keyword>
<evidence type="ECO:0000256" key="10">
    <source>
        <dbReference type="ARBA" id="ARBA00048586"/>
    </source>
</evidence>
<dbReference type="KEGG" id="foc:113205408"/>
<evidence type="ECO:0000256" key="6">
    <source>
        <dbReference type="ARBA" id="ARBA00022737"/>
    </source>
</evidence>
<keyword evidence="11" id="KW-0067">ATP-binding</keyword>
<keyword evidence="6" id="KW-0677">Repeat</keyword>
<dbReference type="InterPro" id="IPR016270">
    <property type="entry name" value="PGS1"/>
</dbReference>
<keyword evidence="13" id="KW-1185">Reference proteome</keyword>
<feature type="domain" description="PLD phosphodiesterase" evidence="12">
    <location>
        <begin position="190"/>
        <end position="216"/>
    </location>
</feature>
<keyword evidence="7 11" id="KW-0443">Lipid metabolism</keyword>
<dbReference type="GO" id="GO:0008444">
    <property type="term" value="F:CDP-diacylglycerol-glycerol-3-phosphate 3-phosphatidyltransferase activity"/>
    <property type="evidence" value="ECO:0007669"/>
    <property type="project" value="UniProtKB-EC"/>
</dbReference>
<dbReference type="AlphaFoldDB" id="A0A6J1S6I1"/>
<name>A0A6J1S6I1_FRAOC</name>
<accession>A0A6J1S6I1</accession>
<dbReference type="SUPFAM" id="SSF56024">
    <property type="entry name" value="Phospholipase D/nuclease"/>
    <property type="match status" value="1"/>
</dbReference>
<dbReference type="SMART" id="SM00155">
    <property type="entry name" value="PLDc"/>
    <property type="match status" value="1"/>
</dbReference>
<evidence type="ECO:0000313" key="14">
    <source>
        <dbReference type="RefSeq" id="XP_026276804.1"/>
    </source>
</evidence>
<sequence length="515" mass="58586">MQKLIRNIFRRSPDSFMVPPKSTGAHEEGSFAKSQFYPRFEEGLSAEKTANQSEMALSFYSWLHMVAPAFPVNADKIRILNEPSEFYETLVNKCSNAHTRITFSSLYLGTGDLEKALVETIKKRLVDLQGQLKVTLLFDHCRGSRGAINSRSMVAPLLQEHPSSVQVSLYHTVALRGFLRFILPQRFNEVVGLQHMKLYIFDDSLIISGANLSHDYFTNRQDRYIVIEDCADLADFYANLIQQVSEFSFNLLPNGSTTLHPSWSQACHPFEGDKQMFIEEARQRVRKSFFSSMSKTDNAAVKKKADTWVFPLIQMGQLEIHHDSEVTLGLLERSPTGSHVYLATGYFNLPKMYMDTILEKSKATFTVLTAHPSTNGFLNANGVAGGIPALYTQLAKEFFNKACKLQQQDRVEIKEYIRPGWTYHGKGLWLTLPGQKFPSLSLVGSPNFGSRSIDRDLETQIAVVTSNPSLQKRLQEERDRLYEKGIVATKSTFSKEERLVPFWVLCVSRLFRRLF</sequence>
<dbReference type="RefSeq" id="XP_026276804.1">
    <property type="nucleotide sequence ID" value="XM_026421019.2"/>
</dbReference>
<evidence type="ECO:0000256" key="2">
    <source>
        <dbReference type="ARBA" id="ARBA00005042"/>
    </source>
</evidence>
<evidence type="ECO:0000259" key="12">
    <source>
        <dbReference type="PROSITE" id="PS50035"/>
    </source>
</evidence>
<dbReference type="CTD" id="9489"/>
<organism evidence="13 14">
    <name type="scientific">Frankliniella occidentalis</name>
    <name type="common">Western flower thrips</name>
    <name type="synonym">Euthrips occidentalis</name>
    <dbReference type="NCBI Taxonomy" id="133901"/>
    <lineage>
        <taxon>Eukaryota</taxon>
        <taxon>Metazoa</taxon>
        <taxon>Ecdysozoa</taxon>
        <taxon>Arthropoda</taxon>
        <taxon>Hexapoda</taxon>
        <taxon>Insecta</taxon>
        <taxon>Pterygota</taxon>
        <taxon>Neoptera</taxon>
        <taxon>Paraneoptera</taxon>
        <taxon>Thysanoptera</taxon>
        <taxon>Terebrantia</taxon>
        <taxon>Thripoidea</taxon>
        <taxon>Thripidae</taxon>
        <taxon>Frankliniella</taxon>
    </lineage>
</organism>